<dbReference type="Pfam" id="PF09580">
    <property type="entry name" value="Spore_YhcN_YlaJ"/>
    <property type="match status" value="1"/>
</dbReference>
<organism evidence="3 4">
    <name type="scientific">Halalkalibacter wakoensis JCM 9140</name>
    <dbReference type="NCBI Taxonomy" id="1236970"/>
    <lineage>
        <taxon>Bacteria</taxon>
        <taxon>Bacillati</taxon>
        <taxon>Bacillota</taxon>
        <taxon>Bacilli</taxon>
        <taxon>Bacillales</taxon>
        <taxon>Bacillaceae</taxon>
        <taxon>Halalkalibacter</taxon>
    </lineage>
</organism>
<dbReference type="STRING" id="1236970.JCM9140_1943"/>
<keyword evidence="2" id="KW-0732">Signal</keyword>
<feature type="chain" id="PRO_5039222448" evidence="2">
    <location>
        <begin position="22"/>
        <end position="404"/>
    </location>
</feature>
<evidence type="ECO:0000313" key="3">
    <source>
        <dbReference type="EMBL" id="GAE25921.1"/>
    </source>
</evidence>
<keyword evidence="4" id="KW-1185">Reference proteome</keyword>
<feature type="compositionally biased region" description="Gly residues" evidence="1">
    <location>
        <begin position="106"/>
        <end position="138"/>
    </location>
</feature>
<reference evidence="3" key="1">
    <citation type="journal article" date="2014" name="Genome Announc.">
        <title>Draft Genome Sequences of Three Alkaliphilic Bacillus Strains, Bacillus wakoensis JCM 9140T, Bacillus akibai JCM 9157T, and Bacillus hemicellulosilyticus JCM 9152T.</title>
        <authorList>
            <person name="Yuki M."/>
            <person name="Oshima K."/>
            <person name="Suda W."/>
            <person name="Oshida Y."/>
            <person name="Kitamura K."/>
            <person name="Iida T."/>
            <person name="Hattori M."/>
            <person name="Ohkuma M."/>
        </authorList>
    </citation>
    <scope>NUCLEOTIDE SEQUENCE [LARGE SCALE GENOMIC DNA]</scope>
    <source>
        <strain evidence="3">JCM 9140</strain>
    </source>
</reference>
<protein>
    <submittedName>
        <fullName evidence="3">Uncharacterized protein</fullName>
    </submittedName>
</protein>
<accession>W4Q1J7</accession>
<proteinExistence type="predicted"/>
<dbReference type="EMBL" id="BAUT01000015">
    <property type="protein sequence ID" value="GAE25921.1"/>
    <property type="molecule type" value="Genomic_DNA"/>
</dbReference>
<dbReference type="AlphaFoldDB" id="W4Q1J7"/>
<comment type="caution">
    <text evidence="3">The sequence shown here is derived from an EMBL/GenBank/DDBJ whole genome shotgun (WGS) entry which is preliminary data.</text>
</comment>
<feature type="region of interest" description="Disordered" evidence="1">
    <location>
        <begin position="313"/>
        <end position="351"/>
    </location>
</feature>
<feature type="signal peptide" evidence="2">
    <location>
        <begin position="1"/>
        <end position="21"/>
    </location>
</feature>
<sequence length="404" mass="41266">MKKIAMSVATATMLLGGLAGCGVDNQATDMGANQQTGIQAQDMRGGGAIDGRHRGEGPITDMMTPDHHRGGTIGQRTTRGQSPEGTMTGRGATGQTQLMNRDAGHRGGLFGTQGAGQTGTGGGLFGTQGAGQTGTGGGLFGTQGTGQTGTGGGLFGTQGAGQAGTQGAGRNATPNGLLDGSAQRGGRTYLNNFQTNGTGNDRGVHYTNTGRDTVGTNTGLFGTQGAQGITGRQGTQGHGQTGLTRGTARDRVHGTQGNAGMGRAGLTGGNRPGMVDEDGILRGRARQGTGALGTTHGHRRQGQGAMNLEARDRGNVNHGTATPNRQNTAGRENRTGVQQGGQRSQGTVNYHKDYDGQTVQRISQRVDRVDGVDDARVIVHDNDVVVGITADDDVTQLEKKLNVQ</sequence>
<dbReference type="PROSITE" id="PS51257">
    <property type="entry name" value="PROKAR_LIPOPROTEIN"/>
    <property type="match status" value="1"/>
</dbReference>
<dbReference type="InterPro" id="IPR019076">
    <property type="entry name" value="Spore_lipoprot_YhcN/YlaJ-like"/>
</dbReference>
<dbReference type="Proteomes" id="UP000018890">
    <property type="component" value="Unassembled WGS sequence"/>
</dbReference>
<feature type="region of interest" description="Disordered" evidence="1">
    <location>
        <begin position="38"/>
        <end position="138"/>
    </location>
</feature>
<gene>
    <name evidence="3" type="ORF">JCM9140_1943</name>
</gene>
<evidence type="ECO:0000256" key="1">
    <source>
        <dbReference type="SAM" id="MobiDB-lite"/>
    </source>
</evidence>
<evidence type="ECO:0000313" key="4">
    <source>
        <dbReference type="Proteomes" id="UP000018890"/>
    </source>
</evidence>
<feature type="compositionally biased region" description="Gly residues" evidence="1">
    <location>
        <begin position="257"/>
        <end position="271"/>
    </location>
</feature>
<dbReference type="OrthoDB" id="2968939at2"/>
<name>W4Q1J7_9BACI</name>
<evidence type="ECO:0000256" key="2">
    <source>
        <dbReference type="SAM" id="SignalP"/>
    </source>
</evidence>
<feature type="compositionally biased region" description="Polar residues" evidence="1">
    <location>
        <begin position="317"/>
        <end position="348"/>
    </location>
</feature>
<feature type="region of interest" description="Disordered" evidence="1">
    <location>
        <begin position="228"/>
        <end position="272"/>
    </location>
</feature>